<accession>A0A7W9BQA3</accession>
<sequence length="61" mass="7036">MATTPNLLERAFELARSGGCTNIDDVVRKLKSENYDQVDAHMAGSQIRRQLRQEFQDARRK</sequence>
<dbReference type="AlphaFoldDB" id="A0A7W9BQA3"/>
<proteinExistence type="predicted"/>
<comment type="caution">
    <text evidence="1">The sequence shown here is derived from an EMBL/GenBank/DDBJ whole genome shotgun (WGS) entry which is preliminary data.</text>
</comment>
<evidence type="ECO:0000313" key="2">
    <source>
        <dbReference type="Proteomes" id="UP000546701"/>
    </source>
</evidence>
<reference evidence="1 2" key="1">
    <citation type="submission" date="2020-08" db="EMBL/GenBank/DDBJ databases">
        <title>Genomic Encyclopedia of Type Strains, Phase IV (KMG-IV): sequencing the most valuable type-strain genomes for metagenomic binning, comparative biology and taxonomic classification.</title>
        <authorList>
            <person name="Goeker M."/>
        </authorList>
    </citation>
    <scope>NUCLEOTIDE SEQUENCE [LARGE SCALE GENOMIC DNA]</scope>
    <source>
        <strain evidence="1 2">DSM 103336</strain>
    </source>
</reference>
<dbReference type="EMBL" id="JACIJR010000001">
    <property type="protein sequence ID" value="MBB5728158.1"/>
    <property type="molecule type" value="Genomic_DNA"/>
</dbReference>
<organism evidence="1 2">
    <name type="scientific">Sphingomonas prati</name>
    <dbReference type="NCBI Taxonomy" id="1843237"/>
    <lineage>
        <taxon>Bacteria</taxon>
        <taxon>Pseudomonadati</taxon>
        <taxon>Pseudomonadota</taxon>
        <taxon>Alphaproteobacteria</taxon>
        <taxon>Sphingomonadales</taxon>
        <taxon>Sphingomonadaceae</taxon>
        <taxon>Sphingomonas</taxon>
    </lineage>
</organism>
<dbReference type="RefSeq" id="WP_157174898.1">
    <property type="nucleotide sequence ID" value="NZ_BMJP01000001.1"/>
</dbReference>
<evidence type="ECO:0000313" key="1">
    <source>
        <dbReference type="EMBL" id="MBB5728158.1"/>
    </source>
</evidence>
<keyword evidence="2" id="KW-1185">Reference proteome</keyword>
<gene>
    <name evidence="1" type="ORF">FHS99_000614</name>
</gene>
<name>A0A7W9BQA3_9SPHN</name>
<dbReference type="Proteomes" id="UP000546701">
    <property type="component" value="Unassembled WGS sequence"/>
</dbReference>
<evidence type="ECO:0008006" key="3">
    <source>
        <dbReference type="Google" id="ProtNLM"/>
    </source>
</evidence>
<protein>
    <recommendedName>
        <fullName evidence="3">KfrA N-terminal DNA-binding domain-containing protein</fullName>
    </recommendedName>
</protein>
<dbReference type="OrthoDB" id="7205828at2"/>